<feature type="transmembrane region" description="Helical" evidence="1">
    <location>
        <begin position="106"/>
        <end position="125"/>
    </location>
</feature>
<dbReference type="EMBL" id="CP001654">
    <property type="protein sequence ID" value="ACS86565.1"/>
    <property type="molecule type" value="Genomic_DNA"/>
</dbReference>
<feature type="transmembrane region" description="Helical" evidence="1">
    <location>
        <begin position="80"/>
        <end position="100"/>
    </location>
</feature>
<evidence type="ECO:0000313" key="2">
    <source>
        <dbReference type="EMBL" id="ACS86565.1"/>
    </source>
</evidence>
<dbReference type="AlphaFoldDB" id="C6CAR7"/>
<keyword evidence="3" id="KW-1185">Reference proteome</keyword>
<dbReference type="eggNOG" id="COG3086">
    <property type="taxonomic scope" value="Bacteria"/>
</dbReference>
<accession>C6CAR7</accession>
<keyword evidence="1" id="KW-0472">Membrane</keyword>
<dbReference type="RefSeq" id="WP_015854470.1">
    <property type="nucleotide sequence ID" value="NC_012880.1"/>
</dbReference>
<evidence type="ECO:0000256" key="1">
    <source>
        <dbReference type="SAM" id="Phobius"/>
    </source>
</evidence>
<keyword evidence="1" id="KW-0812">Transmembrane</keyword>
<dbReference type="HOGENOM" id="CLU_124911_0_0_6"/>
<gene>
    <name evidence="2" type="ordered locus">Dd703_2788</name>
</gene>
<evidence type="ECO:0000313" key="3">
    <source>
        <dbReference type="Proteomes" id="UP000002734"/>
    </source>
</evidence>
<name>C6CAR7_MUSP7</name>
<sequence length="155" mass="16688">MIKEWATVISWQAGSALLRCEPRSGCSSCQTRTSCGTGLLSGNDGDSVMHQLWVPYSQPLLPGQRVEIGLAETSLLRSAMLVYLVPLLGLLAGAGGMQFWLNSEPASVFGAFFGAAVSFMAIHRMSSRMGNDRRYQPVILQVALPESVLRASVTP</sequence>
<keyword evidence="1" id="KW-1133">Transmembrane helix</keyword>
<protein>
    <submittedName>
        <fullName evidence="2">Positive regulator of sigma E, RseC/MucC</fullName>
    </submittedName>
</protein>
<organism evidence="2 3">
    <name type="scientific">Musicola paradisiaca (strain Ech703)</name>
    <name type="common">Dickeya paradisiaca</name>
    <name type="synonym">Dickeya dadantii</name>
    <dbReference type="NCBI Taxonomy" id="579405"/>
    <lineage>
        <taxon>Bacteria</taxon>
        <taxon>Pseudomonadati</taxon>
        <taxon>Pseudomonadota</taxon>
        <taxon>Gammaproteobacteria</taxon>
        <taxon>Enterobacterales</taxon>
        <taxon>Pectobacteriaceae</taxon>
        <taxon>Musicola</taxon>
    </lineage>
</organism>
<reference evidence="2" key="1">
    <citation type="submission" date="2009-06" db="EMBL/GenBank/DDBJ databases">
        <title>Complete sequence of Dickeya dadantii Ech703.</title>
        <authorList>
            <consortium name="US DOE Joint Genome Institute"/>
            <person name="Lucas S."/>
            <person name="Copeland A."/>
            <person name="Lapidus A."/>
            <person name="Glavina del Rio T."/>
            <person name="Dalin E."/>
            <person name="Tice H."/>
            <person name="Bruce D."/>
            <person name="Goodwin L."/>
            <person name="Pitluck S."/>
            <person name="Chertkov O."/>
            <person name="Brettin T."/>
            <person name="Detter J.C."/>
            <person name="Han C."/>
            <person name="Larimer F."/>
            <person name="Land M."/>
            <person name="Hauser L."/>
            <person name="Kyrpides N."/>
            <person name="Mikhailova N."/>
            <person name="Balakrishnan V."/>
            <person name="Glasner J."/>
            <person name="Perna N.T."/>
        </authorList>
    </citation>
    <scope>NUCLEOTIDE SEQUENCE [LARGE SCALE GENOMIC DNA]</scope>
    <source>
        <strain evidence="2">Ech703</strain>
    </source>
</reference>
<dbReference type="InterPro" id="IPR026268">
    <property type="entry name" value="RseC"/>
</dbReference>
<dbReference type="Proteomes" id="UP000002734">
    <property type="component" value="Chromosome"/>
</dbReference>
<dbReference type="InterPro" id="IPR007359">
    <property type="entry name" value="SigmaE_reg_RseC_MucC"/>
</dbReference>
<dbReference type="PANTHER" id="PTHR35867">
    <property type="entry name" value="PROTEIN RSEC"/>
    <property type="match status" value="1"/>
</dbReference>
<dbReference type="STRING" id="579405.Dd703_2788"/>
<dbReference type="KEGG" id="dda:Dd703_2788"/>
<proteinExistence type="predicted"/>
<dbReference type="PANTHER" id="PTHR35867:SF1">
    <property type="entry name" value="PROTEIN RSEC"/>
    <property type="match status" value="1"/>
</dbReference>
<dbReference type="PIRSF" id="PIRSF004923">
    <property type="entry name" value="RseC"/>
    <property type="match status" value="1"/>
</dbReference>
<dbReference type="Pfam" id="PF04246">
    <property type="entry name" value="RseC_MucC"/>
    <property type="match status" value="1"/>
</dbReference>
<dbReference type="NCBIfam" id="NF008115">
    <property type="entry name" value="PRK10862.1"/>
    <property type="match status" value="1"/>
</dbReference>